<sequence>MSKHDISHSENAVGGGAAYGGGKRKTCMRHCARFWWLYLIGSVAGILLVVLLMRCDFPCSNAKLSIFVAVPKIAQKKLDDAELTVDGIIVSQTTPTSYNMAINSTLRSDGSVKATIEGFDGKMFLTDLPGEVAFVNLTFPETKSVKLQTVNISQPIQIEDMPAFTTFNTWLQNNESVRVTVKGDTHIKVNGIARRYGVTFKNTMTLKGLNGFKGLNVTDNTISLTPDARGDNFKGHVSIPNPSVLTLEIGNASFANLLDGQDIGTVYLDNLLLHPGINNVTMRANISQAPVLAAMQKKPACENGIIPFSLRGKNVTSNGQRLSYFSDALSSGEVVTDINIGESLKRSLNITFTCTS</sequence>
<comment type="caution">
    <text evidence="2">The sequence shown here is derived from an EMBL/GenBank/DDBJ whole genome shotgun (WGS) entry which is preliminary data.</text>
</comment>
<evidence type="ECO:0000256" key="1">
    <source>
        <dbReference type="SAM" id="Phobius"/>
    </source>
</evidence>
<organism evidence="2 3">
    <name type="scientific">Colletotrichum scovillei</name>
    <dbReference type="NCBI Taxonomy" id="1209932"/>
    <lineage>
        <taxon>Eukaryota</taxon>
        <taxon>Fungi</taxon>
        <taxon>Dikarya</taxon>
        <taxon>Ascomycota</taxon>
        <taxon>Pezizomycotina</taxon>
        <taxon>Sordariomycetes</taxon>
        <taxon>Hypocreomycetidae</taxon>
        <taxon>Glomerellales</taxon>
        <taxon>Glomerellaceae</taxon>
        <taxon>Colletotrichum</taxon>
        <taxon>Colletotrichum acutatum species complex</taxon>
    </lineage>
</organism>
<evidence type="ECO:0000313" key="2">
    <source>
        <dbReference type="EMBL" id="KAG7050359.1"/>
    </source>
</evidence>
<keyword evidence="1" id="KW-1133">Transmembrane helix</keyword>
<gene>
    <name evidence="2" type="ORF">JMJ77_013110</name>
</gene>
<dbReference type="PANTHER" id="PTHR35895:SF1">
    <property type="entry name" value="LIPID-BINDING SERUM GLYCOPROTEIN C-TERMINAL DOMAIN-CONTAINING PROTEIN"/>
    <property type="match status" value="1"/>
</dbReference>
<dbReference type="InterPro" id="IPR046368">
    <property type="entry name" value="Tag1"/>
</dbReference>
<feature type="transmembrane region" description="Helical" evidence="1">
    <location>
        <begin position="34"/>
        <end position="53"/>
    </location>
</feature>
<dbReference type="PANTHER" id="PTHR35895">
    <property type="entry name" value="CHROMOSOME 16, WHOLE GENOME SHOTGUN SEQUENCE"/>
    <property type="match status" value="1"/>
</dbReference>
<accession>A0A9P7UBR3</accession>
<protein>
    <recommendedName>
        <fullName evidence="4">Pre-rRNA processing protein</fullName>
    </recommendedName>
</protein>
<evidence type="ECO:0000313" key="3">
    <source>
        <dbReference type="Proteomes" id="UP000699042"/>
    </source>
</evidence>
<dbReference type="AlphaFoldDB" id="A0A9P7UBR3"/>
<dbReference type="GO" id="GO:0000329">
    <property type="term" value="C:fungal-type vacuole membrane"/>
    <property type="evidence" value="ECO:0007669"/>
    <property type="project" value="InterPro"/>
</dbReference>
<keyword evidence="3" id="KW-1185">Reference proteome</keyword>
<proteinExistence type="predicted"/>
<dbReference type="Proteomes" id="UP000699042">
    <property type="component" value="Unassembled WGS sequence"/>
</dbReference>
<evidence type="ECO:0008006" key="4">
    <source>
        <dbReference type="Google" id="ProtNLM"/>
    </source>
</evidence>
<keyword evidence="1" id="KW-0812">Transmembrane</keyword>
<dbReference type="Pfam" id="PF12505">
    <property type="entry name" value="DUF3712"/>
    <property type="match status" value="1"/>
</dbReference>
<name>A0A9P7UBR3_9PEZI</name>
<dbReference type="InterPro" id="IPR022185">
    <property type="entry name" value="DUF3712"/>
</dbReference>
<dbReference type="EMBL" id="JAESDN010000005">
    <property type="protein sequence ID" value="KAG7050359.1"/>
    <property type="molecule type" value="Genomic_DNA"/>
</dbReference>
<reference evidence="2" key="1">
    <citation type="submission" date="2021-05" db="EMBL/GenBank/DDBJ databases">
        <title>Comparative genomics of three Colletotrichum scovillei strains and genetic complementation revealed genes involved fungal growth and virulence on chili pepper.</title>
        <authorList>
            <person name="Hsieh D.-K."/>
            <person name="Chuang S.-C."/>
            <person name="Chen C.-Y."/>
            <person name="Chao Y.-T."/>
            <person name="Lu M.-Y.J."/>
            <person name="Lee M.-H."/>
            <person name="Shih M.-C."/>
        </authorList>
    </citation>
    <scope>NUCLEOTIDE SEQUENCE</scope>
    <source>
        <strain evidence="2">Coll-153</strain>
    </source>
</reference>
<keyword evidence="1" id="KW-0472">Membrane</keyword>